<dbReference type="PROSITE" id="PS00107">
    <property type="entry name" value="PROTEIN_KINASE_ATP"/>
    <property type="match status" value="1"/>
</dbReference>
<evidence type="ECO:0000256" key="8">
    <source>
        <dbReference type="ARBA" id="ARBA00022777"/>
    </source>
</evidence>
<dbReference type="EMBL" id="JBGMDY010000005">
    <property type="protein sequence ID" value="KAL2334776.1"/>
    <property type="molecule type" value="Genomic_DNA"/>
</dbReference>
<evidence type="ECO:0000256" key="2">
    <source>
        <dbReference type="ARBA" id="ARBA00012513"/>
    </source>
</evidence>
<feature type="domain" description="Protein kinase" evidence="16">
    <location>
        <begin position="153"/>
        <end position="457"/>
    </location>
</feature>
<dbReference type="InterPro" id="IPR000719">
    <property type="entry name" value="Prot_kinase_dom"/>
</dbReference>
<keyword evidence="5" id="KW-0808">Transferase</keyword>
<evidence type="ECO:0000256" key="1">
    <source>
        <dbReference type="ARBA" id="ARBA00004167"/>
    </source>
</evidence>
<dbReference type="Gene3D" id="1.10.510.10">
    <property type="entry name" value="Transferase(Phosphotransferase) domain 1"/>
    <property type="match status" value="1"/>
</dbReference>
<evidence type="ECO:0000256" key="12">
    <source>
        <dbReference type="ARBA" id="ARBA00047899"/>
    </source>
</evidence>
<name>A0ABD1MG64_9FABA</name>
<dbReference type="EC" id="2.7.11.1" evidence="2"/>
<evidence type="ECO:0000256" key="10">
    <source>
        <dbReference type="ARBA" id="ARBA00022989"/>
    </source>
</evidence>
<evidence type="ECO:0000259" key="16">
    <source>
        <dbReference type="PROSITE" id="PS50011"/>
    </source>
</evidence>
<dbReference type="PANTHER" id="PTHR47984">
    <property type="entry name" value="OS01G0323000 PROTEIN"/>
    <property type="match status" value="1"/>
</dbReference>
<keyword evidence="7 14" id="KW-0547">Nucleotide-binding</keyword>
<evidence type="ECO:0000313" key="18">
    <source>
        <dbReference type="Proteomes" id="UP001603857"/>
    </source>
</evidence>
<proteinExistence type="predicted"/>
<comment type="catalytic activity">
    <reaction evidence="12">
        <text>L-threonyl-[protein] + ATP = O-phospho-L-threonyl-[protein] + ADP + H(+)</text>
        <dbReference type="Rhea" id="RHEA:46608"/>
        <dbReference type="Rhea" id="RHEA-COMP:11060"/>
        <dbReference type="Rhea" id="RHEA-COMP:11605"/>
        <dbReference type="ChEBI" id="CHEBI:15378"/>
        <dbReference type="ChEBI" id="CHEBI:30013"/>
        <dbReference type="ChEBI" id="CHEBI:30616"/>
        <dbReference type="ChEBI" id="CHEBI:61977"/>
        <dbReference type="ChEBI" id="CHEBI:456216"/>
        <dbReference type="EC" id="2.7.11.1"/>
    </reaction>
</comment>
<sequence length="457" mass="51402">MKKKVSISTIFIALPFWAWLLVASIVAAFIVVTCVIVCYCFICFPRKKPYKPHFSLPKSIACKHHVSDFSSSSLDKRLLSAPGNVSEHGINFENLSSGHSHELVLPDQFDPLVTIDGSLKGMESSDKVCPFDNDVTKGCCFSLREIEYATNGLAKENVIGSGDNGIVYLGLLPNDRYVAVKRLVCDSRQPEELFKFQMEEIGRVKHDKLVKLLGYCAEGAYRMSVSEYVENVSLHHWLHEFPEQISPLTWDIRLNIIHGVAKGLAYLHEEVKPKILHGSLKSSNILLDHRWNPKISDFGLVKILSPEWSHIILEALGYVAPDCNSTRTFTEGNDIYDFGILIMEIVSGRIPSNHSQPHVPLTILDLSVTHIVDWFKSTISNGKIDSVVDPKLLELPYSKILKRVALVALRCVDRDVNPILKMGDVVCMLETNLLLFEECQIALKTCEHNHSPQNRKN</sequence>
<feature type="transmembrane region" description="Helical" evidence="15">
    <location>
        <begin position="16"/>
        <end position="44"/>
    </location>
</feature>
<dbReference type="GO" id="GO:0004674">
    <property type="term" value="F:protein serine/threonine kinase activity"/>
    <property type="evidence" value="ECO:0007669"/>
    <property type="project" value="UniProtKB-KW"/>
</dbReference>
<evidence type="ECO:0000256" key="9">
    <source>
        <dbReference type="ARBA" id="ARBA00022840"/>
    </source>
</evidence>
<dbReference type="PANTHER" id="PTHR47984:SF15">
    <property type="entry name" value="PROTEIN KINASE DOMAIN-CONTAINING PROTEIN"/>
    <property type="match status" value="1"/>
</dbReference>
<dbReference type="FunFam" id="1.10.510.10:FF:000035">
    <property type="entry name" value="Putative receptor-like serine/threonine-protein kinase"/>
    <property type="match status" value="1"/>
</dbReference>
<keyword evidence="9 14" id="KW-0067">ATP-binding</keyword>
<evidence type="ECO:0000256" key="13">
    <source>
        <dbReference type="ARBA" id="ARBA00048679"/>
    </source>
</evidence>
<dbReference type="SUPFAM" id="SSF56112">
    <property type="entry name" value="Protein kinase-like (PK-like)"/>
    <property type="match status" value="1"/>
</dbReference>
<dbReference type="Pfam" id="PF07714">
    <property type="entry name" value="PK_Tyr_Ser-Thr"/>
    <property type="match status" value="1"/>
</dbReference>
<comment type="catalytic activity">
    <reaction evidence="13">
        <text>L-seryl-[protein] + ATP = O-phospho-L-seryl-[protein] + ADP + H(+)</text>
        <dbReference type="Rhea" id="RHEA:17989"/>
        <dbReference type="Rhea" id="RHEA-COMP:9863"/>
        <dbReference type="Rhea" id="RHEA-COMP:11604"/>
        <dbReference type="ChEBI" id="CHEBI:15378"/>
        <dbReference type="ChEBI" id="CHEBI:29999"/>
        <dbReference type="ChEBI" id="CHEBI:30616"/>
        <dbReference type="ChEBI" id="CHEBI:83421"/>
        <dbReference type="ChEBI" id="CHEBI:456216"/>
        <dbReference type="EC" id="2.7.11.1"/>
    </reaction>
</comment>
<dbReference type="Gene3D" id="3.30.200.20">
    <property type="entry name" value="Phosphorylase Kinase, domain 1"/>
    <property type="match status" value="1"/>
</dbReference>
<keyword evidence="10 15" id="KW-1133">Transmembrane helix</keyword>
<gene>
    <name evidence="17" type="ORF">Fmac_015989</name>
</gene>
<evidence type="ECO:0000256" key="14">
    <source>
        <dbReference type="PROSITE-ProRule" id="PRU10141"/>
    </source>
</evidence>
<dbReference type="PROSITE" id="PS50011">
    <property type="entry name" value="PROTEIN_KINASE_DOM"/>
    <property type="match status" value="1"/>
</dbReference>
<keyword evidence="8" id="KW-0418">Kinase</keyword>
<dbReference type="InterPro" id="IPR001245">
    <property type="entry name" value="Ser-Thr/Tyr_kinase_cat_dom"/>
</dbReference>
<evidence type="ECO:0000256" key="3">
    <source>
        <dbReference type="ARBA" id="ARBA00022527"/>
    </source>
</evidence>
<evidence type="ECO:0000256" key="7">
    <source>
        <dbReference type="ARBA" id="ARBA00022741"/>
    </source>
</evidence>
<evidence type="ECO:0000256" key="4">
    <source>
        <dbReference type="ARBA" id="ARBA00022553"/>
    </source>
</evidence>
<comment type="subcellular location">
    <subcellularLocation>
        <location evidence="1">Membrane</location>
        <topology evidence="1">Single-pass membrane protein</topology>
    </subcellularLocation>
</comment>
<keyword evidence="4" id="KW-0597">Phosphoprotein</keyword>
<reference evidence="17 18" key="1">
    <citation type="submission" date="2024-08" db="EMBL/GenBank/DDBJ databases">
        <title>Insights into the chromosomal genome structure of Flemingia macrophylla.</title>
        <authorList>
            <person name="Ding Y."/>
            <person name="Zhao Y."/>
            <person name="Bi W."/>
            <person name="Wu M."/>
            <person name="Zhao G."/>
            <person name="Gong Y."/>
            <person name="Li W."/>
            <person name="Zhang P."/>
        </authorList>
    </citation>
    <scope>NUCLEOTIDE SEQUENCE [LARGE SCALE GENOMIC DNA]</scope>
    <source>
        <strain evidence="17">DYQJB</strain>
        <tissue evidence="17">Leaf</tissue>
    </source>
</reference>
<dbReference type="AlphaFoldDB" id="A0ABD1MG64"/>
<feature type="binding site" evidence="14">
    <location>
        <position position="181"/>
    </location>
    <ligand>
        <name>ATP</name>
        <dbReference type="ChEBI" id="CHEBI:30616"/>
    </ligand>
</feature>
<evidence type="ECO:0000256" key="5">
    <source>
        <dbReference type="ARBA" id="ARBA00022679"/>
    </source>
</evidence>
<dbReference type="GO" id="GO:0005524">
    <property type="term" value="F:ATP binding"/>
    <property type="evidence" value="ECO:0007669"/>
    <property type="project" value="UniProtKB-UniRule"/>
</dbReference>
<keyword evidence="18" id="KW-1185">Reference proteome</keyword>
<dbReference type="Proteomes" id="UP001603857">
    <property type="component" value="Unassembled WGS sequence"/>
</dbReference>
<evidence type="ECO:0000256" key="15">
    <source>
        <dbReference type="SAM" id="Phobius"/>
    </source>
</evidence>
<evidence type="ECO:0000256" key="11">
    <source>
        <dbReference type="ARBA" id="ARBA00023136"/>
    </source>
</evidence>
<accession>A0ABD1MG64</accession>
<keyword evidence="6 15" id="KW-0812">Transmembrane</keyword>
<keyword evidence="11 15" id="KW-0472">Membrane</keyword>
<dbReference type="InterPro" id="IPR017441">
    <property type="entry name" value="Protein_kinase_ATP_BS"/>
</dbReference>
<dbReference type="InterPro" id="IPR052232">
    <property type="entry name" value="RLK_Ser/Thr-Kinase"/>
</dbReference>
<dbReference type="InterPro" id="IPR011009">
    <property type="entry name" value="Kinase-like_dom_sf"/>
</dbReference>
<evidence type="ECO:0000256" key="6">
    <source>
        <dbReference type="ARBA" id="ARBA00022692"/>
    </source>
</evidence>
<dbReference type="GO" id="GO:0016020">
    <property type="term" value="C:membrane"/>
    <property type="evidence" value="ECO:0007669"/>
    <property type="project" value="UniProtKB-SubCell"/>
</dbReference>
<evidence type="ECO:0000313" key="17">
    <source>
        <dbReference type="EMBL" id="KAL2334776.1"/>
    </source>
</evidence>
<keyword evidence="3" id="KW-0723">Serine/threonine-protein kinase</keyword>
<organism evidence="17 18">
    <name type="scientific">Flemingia macrophylla</name>
    <dbReference type="NCBI Taxonomy" id="520843"/>
    <lineage>
        <taxon>Eukaryota</taxon>
        <taxon>Viridiplantae</taxon>
        <taxon>Streptophyta</taxon>
        <taxon>Embryophyta</taxon>
        <taxon>Tracheophyta</taxon>
        <taxon>Spermatophyta</taxon>
        <taxon>Magnoliopsida</taxon>
        <taxon>eudicotyledons</taxon>
        <taxon>Gunneridae</taxon>
        <taxon>Pentapetalae</taxon>
        <taxon>rosids</taxon>
        <taxon>fabids</taxon>
        <taxon>Fabales</taxon>
        <taxon>Fabaceae</taxon>
        <taxon>Papilionoideae</taxon>
        <taxon>50 kb inversion clade</taxon>
        <taxon>NPAAA clade</taxon>
        <taxon>indigoferoid/millettioid clade</taxon>
        <taxon>Phaseoleae</taxon>
        <taxon>Flemingia</taxon>
    </lineage>
</organism>
<protein>
    <recommendedName>
        <fullName evidence="2">non-specific serine/threonine protein kinase</fullName>
        <ecNumber evidence="2">2.7.11.1</ecNumber>
    </recommendedName>
</protein>
<comment type="caution">
    <text evidence="17">The sequence shown here is derived from an EMBL/GenBank/DDBJ whole genome shotgun (WGS) entry which is preliminary data.</text>
</comment>